<keyword evidence="7 10" id="KW-0520">NAD</keyword>
<sequence>MDSNTLLIPLWFLLCWVLSIRSVMGHQSFPLHAADKAIPLTLVEDSVDDMYHGCTNKMTAKVRKTYFPKENKDTFKDVGNLAEKYANKKKRDIDDEGLTKDHMQAICVYTAPQFYAMFNDHVRNNRSIYGTDFKFHALHFWLTRAVQILNKERCYISYRRTNLEFTGGANVIMRFGSFASTSLNKTLVRFGNKTCFEIRTCSGGYLKHYPVLGYYEQEVLIPPYEKFNITEKVKGFYDCEVVYKLESAGILSNLNCKAV</sequence>
<keyword evidence="12" id="KW-1185">Reference proteome</keyword>
<comment type="similarity">
    <text evidence="1 10">Belongs to the Arg-specific ADP-ribosyltransferase family.</text>
</comment>
<dbReference type="FunFam" id="3.90.176.10:FF:000001">
    <property type="entry name" value="NAD(P)(+)--arginine ADP-ribosyltransferase"/>
    <property type="match status" value="1"/>
</dbReference>
<dbReference type="InterPro" id="IPR050999">
    <property type="entry name" value="ADP-ribosyltransferase_ARG"/>
</dbReference>
<dbReference type="InterPro" id="IPR000768">
    <property type="entry name" value="ART"/>
</dbReference>
<evidence type="ECO:0000256" key="7">
    <source>
        <dbReference type="ARBA" id="ARBA00023027"/>
    </source>
</evidence>
<dbReference type="EC" id="2.4.2.31" evidence="10"/>
<proteinExistence type="inferred from homology"/>
<accession>A0A3Q3J596</accession>
<evidence type="ECO:0000313" key="12">
    <source>
        <dbReference type="Proteomes" id="UP000261600"/>
    </source>
</evidence>
<dbReference type="GO" id="GO:0106274">
    <property type="term" value="F:NAD+-protein-arginine ADP-ribosyltransferase activity"/>
    <property type="evidence" value="ECO:0007669"/>
    <property type="project" value="UniProtKB-EC"/>
</dbReference>
<keyword evidence="3 10" id="KW-0808">Transferase</keyword>
<dbReference type="PRINTS" id="PR00970">
    <property type="entry name" value="RIBTRNSFRASE"/>
</dbReference>
<dbReference type="GO" id="GO:0016779">
    <property type="term" value="F:nucleotidyltransferase activity"/>
    <property type="evidence" value="ECO:0007669"/>
    <property type="project" value="UniProtKB-KW"/>
</dbReference>
<dbReference type="SUPFAM" id="SSF56399">
    <property type="entry name" value="ADP-ribosylation"/>
    <property type="match status" value="1"/>
</dbReference>
<dbReference type="Proteomes" id="UP000261600">
    <property type="component" value="Unplaced"/>
</dbReference>
<dbReference type="AlphaFoldDB" id="A0A3Q3J596"/>
<name>A0A3Q3J596_MONAL</name>
<dbReference type="Pfam" id="PF01129">
    <property type="entry name" value="ART"/>
    <property type="match status" value="1"/>
</dbReference>
<comment type="catalytic activity">
    <reaction evidence="9 10">
        <text>L-arginyl-[protein] + NAD(+) = N(omega)-(ADP-D-ribosyl)-L-arginyl-[protein] + nicotinamide + H(+)</text>
        <dbReference type="Rhea" id="RHEA:19149"/>
        <dbReference type="Rhea" id="RHEA-COMP:10532"/>
        <dbReference type="Rhea" id="RHEA-COMP:15087"/>
        <dbReference type="ChEBI" id="CHEBI:15378"/>
        <dbReference type="ChEBI" id="CHEBI:17154"/>
        <dbReference type="ChEBI" id="CHEBI:29965"/>
        <dbReference type="ChEBI" id="CHEBI:57540"/>
        <dbReference type="ChEBI" id="CHEBI:142554"/>
        <dbReference type="EC" id="2.4.2.31"/>
    </reaction>
</comment>
<dbReference type="Ensembl" id="ENSMALT00000013892.1">
    <property type="protein sequence ID" value="ENSMALP00000013599.1"/>
    <property type="gene ID" value="ENSMALG00000009622.1"/>
</dbReference>
<keyword evidence="5 10" id="KW-0732">Signal</keyword>
<evidence type="ECO:0000256" key="8">
    <source>
        <dbReference type="ARBA" id="ARBA00023157"/>
    </source>
</evidence>
<evidence type="ECO:0000256" key="6">
    <source>
        <dbReference type="ARBA" id="ARBA00022857"/>
    </source>
</evidence>
<dbReference type="Ensembl" id="ENSMALT00000013886.1">
    <property type="protein sequence ID" value="ENSMALP00000013593.1"/>
    <property type="gene ID" value="ENSMALG00000009622.1"/>
</dbReference>
<evidence type="ECO:0000256" key="4">
    <source>
        <dbReference type="ARBA" id="ARBA00022695"/>
    </source>
</evidence>
<evidence type="ECO:0000256" key="2">
    <source>
        <dbReference type="ARBA" id="ARBA00022676"/>
    </source>
</evidence>
<keyword evidence="8" id="KW-1015">Disulfide bond</keyword>
<evidence type="ECO:0000313" key="11">
    <source>
        <dbReference type="Ensembl" id="ENSMALP00000013599.1"/>
    </source>
</evidence>
<keyword evidence="6 10" id="KW-0521">NADP</keyword>
<evidence type="ECO:0000256" key="5">
    <source>
        <dbReference type="ARBA" id="ARBA00022729"/>
    </source>
</evidence>
<organism evidence="11 12">
    <name type="scientific">Monopterus albus</name>
    <name type="common">Swamp eel</name>
    <dbReference type="NCBI Taxonomy" id="43700"/>
    <lineage>
        <taxon>Eukaryota</taxon>
        <taxon>Metazoa</taxon>
        <taxon>Chordata</taxon>
        <taxon>Craniata</taxon>
        <taxon>Vertebrata</taxon>
        <taxon>Euteleostomi</taxon>
        <taxon>Actinopterygii</taxon>
        <taxon>Neopterygii</taxon>
        <taxon>Teleostei</taxon>
        <taxon>Neoteleostei</taxon>
        <taxon>Acanthomorphata</taxon>
        <taxon>Anabantaria</taxon>
        <taxon>Synbranchiformes</taxon>
        <taxon>Synbranchidae</taxon>
        <taxon>Monopterus</taxon>
    </lineage>
</organism>
<feature type="chain" id="PRO_5044516059" description="NAD(P)(+)--arginine ADP-ribosyltransferase" evidence="10">
    <location>
        <begin position="26"/>
        <end position="259"/>
    </location>
</feature>
<dbReference type="Gene3D" id="3.90.176.10">
    <property type="entry name" value="Toxin ADP-ribosyltransferase, Chain A, domain 1"/>
    <property type="match status" value="1"/>
</dbReference>
<evidence type="ECO:0000256" key="3">
    <source>
        <dbReference type="ARBA" id="ARBA00022679"/>
    </source>
</evidence>
<dbReference type="PANTHER" id="PTHR10339:SF29">
    <property type="entry name" value="NAD(P)(+)--ARGININE ADP-RIBOSYLTRANSFERASE"/>
    <property type="match status" value="1"/>
</dbReference>
<protein>
    <recommendedName>
        <fullName evidence="10">NAD(P)(+)--arginine ADP-ribosyltransferase</fullName>
        <ecNumber evidence="10">2.4.2.31</ecNumber>
    </recommendedName>
    <alternativeName>
        <fullName evidence="10">Mono(ADP-ribosyl)transferase</fullName>
    </alternativeName>
</protein>
<evidence type="ECO:0000256" key="1">
    <source>
        <dbReference type="ARBA" id="ARBA00009558"/>
    </source>
</evidence>
<keyword evidence="4" id="KW-0548">Nucleotidyltransferase</keyword>
<dbReference type="PROSITE" id="PS51996">
    <property type="entry name" value="TR_MART"/>
    <property type="match status" value="1"/>
</dbReference>
<dbReference type="GO" id="GO:0003950">
    <property type="term" value="F:NAD+ poly-ADP-ribosyltransferase activity"/>
    <property type="evidence" value="ECO:0007669"/>
    <property type="project" value="TreeGrafter"/>
</dbReference>
<feature type="signal peptide" evidence="10">
    <location>
        <begin position="1"/>
        <end position="25"/>
    </location>
</feature>
<reference evidence="11" key="1">
    <citation type="submission" date="2025-05" db="UniProtKB">
        <authorList>
            <consortium name="Ensembl"/>
        </authorList>
    </citation>
    <scope>IDENTIFICATION</scope>
</reference>
<keyword evidence="2 10" id="KW-0328">Glycosyltransferase</keyword>
<evidence type="ECO:0000256" key="9">
    <source>
        <dbReference type="ARBA" id="ARBA00047597"/>
    </source>
</evidence>
<evidence type="ECO:0000256" key="10">
    <source>
        <dbReference type="RuleBase" id="RU361228"/>
    </source>
</evidence>
<dbReference type="PANTHER" id="PTHR10339">
    <property type="entry name" value="ADP-RIBOSYLTRANSFERASE"/>
    <property type="match status" value="1"/>
</dbReference>